<dbReference type="RefSeq" id="WP_027281734.1">
    <property type="nucleotide sequence ID" value="NZ_CP015583.1"/>
</dbReference>
<comment type="pathway">
    <text evidence="7">Pyrimidine metabolism; dUMP biosynthesis; dUMP from dCTP (dUTP route): step 2/2.</text>
</comment>
<dbReference type="InterPro" id="IPR008181">
    <property type="entry name" value="dUTPase"/>
</dbReference>
<dbReference type="GO" id="GO:0000287">
    <property type="term" value="F:magnesium ion binding"/>
    <property type="evidence" value="ECO:0007669"/>
    <property type="project" value="UniProtKB-UniRule"/>
</dbReference>
<dbReference type="NCBIfam" id="TIGR00576">
    <property type="entry name" value="dut"/>
    <property type="match status" value="1"/>
</dbReference>
<evidence type="ECO:0000256" key="7">
    <source>
        <dbReference type="HAMAP-Rule" id="MF_00116"/>
    </source>
</evidence>
<name>A0A1L7AGJ6_9PROT</name>
<comment type="similarity">
    <text evidence="1 7">Belongs to the dUTPase family.</text>
</comment>
<accession>A0A1L7AGJ6</accession>
<dbReference type="EC" id="3.6.1.23" evidence="7"/>
<evidence type="ECO:0000256" key="5">
    <source>
        <dbReference type="ARBA" id="ARBA00023080"/>
    </source>
</evidence>
<keyword evidence="12" id="KW-1185">Reference proteome</keyword>
<comment type="function">
    <text evidence="7">This enzyme is involved in nucleotide metabolism: it produces dUMP, the immediate precursor of thymidine nucleotides and it decreases the intracellular concentration of dUTP so that uracil cannot be incorporated into DNA.</text>
</comment>
<dbReference type="HAMAP" id="MF_00116">
    <property type="entry name" value="dUTPase_bact"/>
    <property type="match status" value="1"/>
</dbReference>
<dbReference type="KEGG" id="rgi:RGI145_12665"/>
<keyword evidence="2 7" id="KW-0479">Metal-binding</keyword>
<dbReference type="FunFam" id="2.70.40.10:FF:000002">
    <property type="entry name" value="dUTP diphosphatase"/>
    <property type="match status" value="1"/>
</dbReference>
<dbReference type="Gene3D" id="2.70.40.10">
    <property type="match status" value="1"/>
</dbReference>
<dbReference type="Proteomes" id="UP001258945">
    <property type="component" value="Unassembled WGS sequence"/>
</dbReference>
<dbReference type="InterPro" id="IPR029054">
    <property type="entry name" value="dUTPase-like"/>
</dbReference>
<comment type="catalytic activity">
    <reaction evidence="6 7">
        <text>dUTP + H2O = dUMP + diphosphate + H(+)</text>
        <dbReference type="Rhea" id="RHEA:10248"/>
        <dbReference type="ChEBI" id="CHEBI:15377"/>
        <dbReference type="ChEBI" id="CHEBI:15378"/>
        <dbReference type="ChEBI" id="CHEBI:33019"/>
        <dbReference type="ChEBI" id="CHEBI:61555"/>
        <dbReference type="ChEBI" id="CHEBI:246422"/>
        <dbReference type="EC" id="3.6.1.23"/>
    </reaction>
</comment>
<dbReference type="PANTHER" id="PTHR11241:SF0">
    <property type="entry name" value="DEOXYURIDINE 5'-TRIPHOSPHATE NUCLEOTIDOHYDROLASE"/>
    <property type="match status" value="1"/>
</dbReference>
<reference evidence="10" key="3">
    <citation type="submission" date="2023-09" db="EMBL/GenBank/DDBJ databases">
        <authorList>
            <person name="Schober I."/>
            <person name="Bunk B."/>
        </authorList>
    </citation>
    <scope>NUCLEOTIDE SEQUENCE</scope>
    <source>
        <strain evidence="10">DSM 103800</strain>
    </source>
</reference>
<dbReference type="GO" id="GO:0004170">
    <property type="term" value="F:dUTP diphosphatase activity"/>
    <property type="evidence" value="ECO:0007669"/>
    <property type="project" value="UniProtKB-UniRule"/>
</dbReference>
<evidence type="ECO:0000256" key="4">
    <source>
        <dbReference type="ARBA" id="ARBA00022842"/>
    </source>
</evidence>
<organism evidence="9 11">
    <name type="scientific">Roseomonas gilardii</name>
    <dbReference type="NCBI Taxonomy" id="257708"/>
    <lineage>
        <taxon>Bacteria</taxon>
        <taxon>Pseudomonadati</taxon>
        <taxon>Pseudomonadota</taxon>
        <taxon>Alphaproteobacteria</taxon>
        <taxon>Acetobacterales</taxon>
        <taxon>Roseomonadaceae</taxon>
        <taxon>Roseomonas</taxon>
    </lineage>
</organism>
<comment type="cofactor">
    <cofactor evidence="7">
        <name>Mg(2+)</name>
        <dbReference type="ChEBI" id="CHEBI:18420"/>
    </cofactor>
</comment>
<evidence type="ECO:0000259" key="8">
    <source>
        <dbReference type="Pfam" id="PF00692"/>
    </source>
</evidence>
<dbReference type="EMBL" id="CP015583">
    <property type="protein sequence ID" value="APT57840.1"/>
    <property type="molecule type" value="Genomic_DNA"/>
</dbReference>
<keyword evidence="4 7" id="KW-0460">Magnesium</keyword>
<dbReference type="NCBIfam" id="NF001862">
    <property type="entry name" value="PRK00601.1"/>
    <property type="match status" value="1"/>
</dbReference>
<evidence type="ECO:0000256" key="6">
    <source>
        <dbReference type="ARBA" id="ARBA00047686"/>
    </source>
</evidence>
<reference evidence="9 11" key="1">
    <citation type="submission" date="2016-05" db="EMBL/GenBank/DDBJ databases">
        <title>Complete Genome and Methylome Analysis of Psychrotrophic Bacterial Isolates from Antarctic Lake Untersee.</title>
        <authorList>
            <person name="Fomenkov A."/>
            <person name="Akimov V.N."/>
            <person name="Vasilyeva L.V."/>
            <person name="Andersen D."/>
            <person name="Vincze T."/>
            <person name="Roberts R.J."/>
        </authorList>
    </citation>
    <scope>NUCLEOTIDE SEQUENCE [LARGE SCALE GENOMIC DNA]</scope>
    <source>
        <strain evidence="9 11">U14-5</strain>
    </source>
</reference>
<reference evidence="10 12" key="2">
    <citation type="journal article" date="2019" name="Microb. Pathog.">
        <title>Comparison of VITEK 2, MALDI-TOF MS, 16S rRNA gene sequencing, and whole-genome sequencing for identification of Roseomonas mucosa.</title>
        <authorList>
            <person name="Rudolph W.W."/>
            <person name="Gunzer F."/>
            <person name="Trauth M."/>
            <person name="Bunk B."/>
            <person name="Bigge R."/>
            <person name="Schrottner P."/>
        </authorList>
    </citation>
    <scope>NUCLEOTIDE SEQUENCE [LARGE SCALE GENOMIC DNA]</scope>
    <source>
        <strain evidence="10 12">DSM 103800</strain>
    </source>
</reference>
<dbReference type="STRING" id="257708.RGI145_12665"/>
<protein>
    <recommendedName>
        <fullName evidence="7">Deoxyuridine 5'-triphosphate nucleotidohydrolase</fullName>
        <shortName evidence="7">dUTPase</shortName>
        <ecNumber evidence="7">3.6.1.23</ecNumber>
    </recommendedName>
    <alternativeName>
        <fullName evidence="7">dUTP pyrophosphatase</fullName>
    </alternativeName>
</protein>
<feature type="binding site" evidence="7">
    <location>
        <begin position="69"/>
        <end position="71"/>
    </location>
    <ligand>
        <name>substrate</name>
    </ligand>
</feature>
<dbReference type="Pfam" id="PF00692">
    <property type="entry name" value="dUTPase"/>
    <property type="match status" value="1"/>
</dbReference>
<evidence type="ECO:0000256" key="3">
    <source>
        <dbReference type="ARBA" id="ARBA00022801"/>
    </source>
</evidence>
<evidence type="ECO:0000256" key="2">
    <source>
        <dbReference type="ARBA" id="ARBA00022723"/>
    </source>
</evidence>
<dbReference type="UniPathway" id="UPA00610">
    <property type="reaction ID" value="UER00666"/>
</dbReference>
<dbReference type="PANTHER" id="PTHR11241">
    <property type="entry name" value="DEOXYURIDINE 5'-TRIPHOSPHATE NUCLEOTIDOHYDROLASE"/>
    <property type="match status" value="1"/>
</dbReference>
<dbReference type="AlphaFoldDB" id="A0A1L7AGJ6"/>
<evidence type="ECO:0000256" key="1">
    <source>
        <dbReference type="ARBA" id="ARBA00006581"/>
    </source>
</evidence>
<dbReference type="SUPFAM" id="SSF51283">
    <property type="entry name" value="dUTPase-like"/>
    <property type="match status" value="1"/>
</dbReference>
<dbReference type="CDD" id="cd07557">
    <property type="entry name" value="trimeric_dUTPase"/>
    <property type="match status" value="1"/>
</dbReference>
<comment type="caution">
    <text evidence="7">Lacks conserved residue(s) required for the propagation of feature annotation.</text>
</comment>
<dbReference type="Proteomes" id="UP000185494">
    <property type="component" value="Chromosome 1"/>
</dbReference>
<keyword evidence="3 7" id="KW-0378">Hydrolase</keyword>
<proteinExistence type="inferred from homology"/>
<feature type="binding site" evidence="7">
    <location>
        <begin position="86"/>
        <end position="88"/>
    </location>
    <ligand>
        <name>substrate</name>
    </ligand>
</feature>
<feature type="domain" description="dUTPase-like" evidence="8">
    <location>
        <begin position="18"/>
        <end position="148"/>
    </location>
</feature>
<evidence type="ECO:0000313" key="12">
    <source>
        <dbReference type="Proteomes" id="UP001258945"/>
    </source>
</evidence>
<gene>
    <name evidence="7 10" type="primary">dut</name>
    <name evidence="9" type="ORF">RGI145_12665</name>
    <name evidence="10" type="ORF">RQ831_20590</name>
</gene>
<dbReference type="InterPro" id="IPR036157">
    <property type="entry name" value="dUTPase-like_sf"/>
</dbReference>
<dbReference type="GO" id="GO:0006226">
    <property type="term" value="P:dUMP biosynthetic process"/>
    <property type="evidence" value="ECO:0007669"/>
    <property type="project" value="UniProtKB-UniRule"/>
</dbReference>
<feature type="binding site" evidence="7">
    <location>
        <position position="82"/>
    </location>
    <ligand>
        <name>substrate</name>
    </ligand>
</feature>
<dbReference type="InterPro" id="IPR033704">
    <property type="entry name" value="dUTPase_trimeric"/>
</dbReference>
<dbReference type="GO" id="GO:0046081">
    <property type="term" value="P:dUTP catabolic process"/>
    <property type="evidence" value="ECO:0007669"/>
    <property type="project" value="InterPro"/>
</dbReference>
<evidence type="ECO:0000313" key="10">
    <source>
        <dbReference type="EMBL" id="MDT8333454.1"/>
    </source>
</evidence>
<dbReference type="EMBL" id="JAVVDO010000056">
    <property type="protein sequence ID" value="MDT8333454.1"/>
    <property type="molecule type" value="Genomic_DNA"/>
</dbReference>
<keyword evidence="5 7" id="KW-0546">Nucleotide metabolism</keyword>
<evidence type="ECO:0000313" key="9">
    <source>
        <dbReference type="EMBL" id="APT57840.1"/>
    </source>
</evidence>
<sequence>MSRATIQVTRLPHAEGLPLPAYATPGAAGMDLLAAVTAPLTIPPGGRALVPTGLCVALPAGHELQVRPRSGLALKHGITMPNTPGTVDEDYRGELSVILMNAGQESFTVERGMRIAQAVLAPVTHADWAEVEALPETRRGTGGFGSTGTR</sequence>
<evidence type="ECO:0000313" key="11">
    <source>
        <dbReference type="Proteomes" id="UP000185494"/>
    </source>
</evidence>
<dbReference type="eggNOG" id="COG0756">
    <property type="taxonomic scope" value="Bacteria"/>
</dbReference>